<evidence type="ECO:0000256" key="1">
    <source>
        <dbReference type="SAM" id="SignalP"/>
    </source>
</evidence>
<feature type="chain" id="PRO_5043801245" evidence="1">
    <location>
        <begin position="22"/>
        <end position="118"/>
    </location>
</feature>
<dbReference type="Proteomes" id="UP001220662">
    <property type="component" value="Unassembled WGS sequence"/>
</dbReference>
<feature type="signal peptide" evidence="1">
    <location>
        <begin position="1"/>
        <end position="21"/>
    </location>
</feature>
<name>A0AAW6P5D1_9PSED</name>
<evidence type="ECO:0000313" key="3">
    <source>
        <dbReference type="Proteomes" id="UP001220662"/>
    </source>
</evidence>
<reference evidence="2" key="1">
    <citation type="submission" date="2023-03" db="EMBL/GenBank/DDBJ databases">
        <title>Draft assemblies of triclosan tolerant bacteria isolated from returned activated sludge.</title>
        <authorList>
            <person name="Van Hamelsveld S."/>
        </authorList>
    </citation>
    <scope>NUCLEOTIDE SEQUENCE</scope>
    <source>
        <strain evidence="2">GW210015_S63</strain>
    </source>
</reference>
<dbReference type="Pfam" id="PF11604">
    <property type="entry name" value="CusF_Ec"/>
    <property type="match status" value="1"/>
</dbReference>
<dbReference type="InterPro" id="IPR042230">
    <property type="entry name" value="CusF_sf"/>
</dbReference>
<dbReference type="Gene3D" id="2.40.50.320">
    <property type="entry name" value="Copper binding periplasmic protein CusF"/>
    <property type="match status" value="1"/>
</dbReference>
<keyword evidence="1" id="KW-0732">Signal</keyword>
<sequence length="118" mass="12490">MKNPLIAAGALLFALSIAATAEDMPGMKMDGMSMDGMNMESSQAAAPANAEGTIKAIDVQRHTVSLAHGPVAALRWPPMTMGFKATDEQLKGLQVGDKVDFEFANEGGTSRIVNIRKK</sequence>
<organism evidence="2 3">
    <name type="scientific">Pseudomonas citronellolis</name>
    <dbReference type="NCBI Taxonomy" id="53408"/>
    <lineage>
        <taxon>Bacteria</taxon>
        <taxon>Pseudomonadati</taxon>
        <taxon>Pseudomonadota</taxon>
        <taxon>Gammaproteobacteria</taxon>
        <taxon>Pseudomonadales</taxon>
        <taxon>Pseudomonadaceae</taxon>
        <taxon>Pseudomonas</taxon>
    </lineage>
</organism>
<dbReference type="RefSeq" id="WP_119603444.1">
    <property type="nucleotide sequence ID" value="NZ_JARJLR010000246.1"/>
</dbReference>
<dbReference type="EMBL" id="JARJLR010000246">
    <property type="protein sequence ID" value="MDF3842946.1"/>
    <property type="molecule type" value="Genomic_DNA"/>
</dbReference>
<dbReference type="AlphaFoldDB" id="A0AAW6P5D1"/>
<comment type="caution">
    <text evidence="2">The sequence shown here is derived from an EMBL/GenBank/DDBJ whole genome shotgun (WGS) entry which is preliminary data.</text>
</comment>
<proteinExistence type="predicted"/>
<protein>
    <submittedName>
        <fullName evidence="2">Copper-binding protein</fullName>
    </submittedName>
</protein>
<accession>A0AAW6P5D1</accession>
<dbReference type="InterPro" id="IPR021647">
    <property type="entry name" value="CusF_Ec"/>
</dbReference>
<gene>
    <name evidence="2" type="ORF">P3W55_14635</name>
</gene>
<evidence type="ECO:0000313" key="2">
    <source>
        <dbReference type="EMBL" id="MDF3842946.1"/>
    </source>
</evidence>